<evidence type="ECO:0000256" key="3">
    <source>
        <dbReference type="ARBA" id="ARBA00022741"/>
    </source>
</evidence>
<organism evidence="5 6">
    <name type="scientific">Thelohanellus kitauei</name>
    <name type="common">Myxosporean</name>
    <dbReference type="NCBI Taxonomy" id="669202"/>
    <lineage>
        <taxon>Eukaryota</taxon>
        <taxon>Metazoa</taxon>
        <taxon>Cnidaria</taxon>
        <taxon>Myxozoa</taxon>
        <taxon>Myxosporea</taxon>
        <taxon>Bivalvulida</taxon>
        <taxon>Platysporina</taxon>
        <taxon>Myxobolidae</taxon>
        <taxon>Thelohanellus</taxon>
    </lineage>
</organism>
<keyword evidence="2 5" id="KW-0436">Ligase</keyword>
<evidence type="ECO:0000256" key="2">
    <source>
        <dbReference type="ARBA" id="ARBA00022598"/>
    </source>
</evidence>
<evidence type="ECO:0000313" key="5">
    <source>
        <dbReference type="EMBL" id="KII66178.1"/>
    </source>
</evidence>
<gene>
    <name evidence="5" type="ORF">RF11_12001</name>
</gene>
<reference evidence="5 6" key="1">
    <citation type="journal article" date="2014" name="Genome Biol. Evol.">
        <title>The genome of the myxosporean Thelohanellus kitauei shows adaptations to nutrient acquisition within its fish host.</title>
        <authorList>
            <person name="Yang Y."/>
            <person name="Xiong J."/>
            <person name="Zhou Z."/>
            <person name="Huo F."/>
            <person name="Miao W."/>
            <person name="Ran C."/>
            <person name="Liu Y."/>
            <person name="Zhang J."/>
            <person name="Feng J."/>
            <person name="Wang M."/>
            <person name="Wang M."/>
            <person name="Wang L."/>
            <person name="Yao B."/>
        </authorList>
    </citation>
    <scope>NUCLEOTIDE SEQUENCE [LARGE SCALE GENOMIC DNA]</scope>
    <source>
        <strain evidence="5">Wuqing</strain>
    </source>
</reference>
<comment type="caution">
    <text evidence="5">The sequence shown here is derived from an EMBL/GenBank/DDBJ whole genome shotgun (WGS) entry which is preliminary data.</text>
</comment>
<dbReference type="EMBL" id="JWZT01003604">
    <property type="protein sequence ID" value="KII66178.1"/>
    <property type="molecule type" value="Genomic_DNA"/>
</dbReference>
<name>A0A0C2JAN4_THEKT</name>
<dbReference type="GO" id="GO:0005524">
    <property type="term" value="F:ATP binding"/>
    <property type="evidence" value="ECO:0007669"/>
    <property type="project" value="UniProtKB-KW"/>
</dbReference>
<dbReference type="GO" id="GO:0005783">
    <property type="term" value="C:endoplasmic reticulum"/>
    <property type="evidence" value="ECO:0007669"/>
    <property type="project" value="TreeGrafter"/>
</dbReference>
<dbReference type="GO" id="GO:0016020">
    <property type="term" value="C:membrane"/>
    <property type="evidence" value="ECO:0007669"/>
    <property type="project" value="TreeGrafter"/>
</dbReference>
<protein>
    <submittedName>
        <fullName evidence="5">Long-chain-fatty-acid--CoA ligase 3</fullName>
    </submittedName>
</protein>
<dbReference type="SUPFAM" id="SSF56801">
    <property type="entry name" value="Acetyl-CoA synthetase-like"/>
    <property type="match status" value="1"/>
</dbReference>
<proteinExistence type="inferred from homology"/>
<dbReference type="OrthoDB" id="1700726at2759"/>
<keyword evidence="3" id="KW-0547">Nucleotide-binding</keyword>
<evidence type="ECO:0000313" key="6">
    <source>
        <dbReference type="Proteomes" id="UP000031668"/>
    </source>
</evidence>
<dbReference type="AlphaFoldDB" id="A0A0C2JAN4"/>
<sequence length="148" mass="16895">MSLNMICRKTEVLKLSHGEYVQLVPIEISTILSDFVDFACVVANTQMQYLIGILCLNVVNVRRLARSLNHSDDEDFESLVNDSGLQHSVKADIESILDKNPLLNKYQRPLKYVFTTDQWTPESKLLTPSFKIIRSAIVEKYKEILSSC</sequence>
<dbReference type="GO" id="GO:0004467">
    <property type="term" value="F:long-chain fatty acid-CoA ligase activity"/>
    <property type="evidence" value="ECO:0007669"/>
    <property type="project" value="TreeGrafter"/>
</dbReference>
<evidence type="ECO:0000256" key="4">
    <source>
        <dbReference type="ARBA" id="ARBA00022840"/>
    </source>
</evidence>
<evidence type="ECO:0000256" key="1">
    <source>
        <dbReference type="ARBA" id="ARBA00006432"/>
    </source>
</evidence>
<accession>A0A0C2JAN4</accession>
<comment type="similarity">
    <text evidence="1">Belongs to the ATP-dependent AMP-binding enzyme family.</text>
</comment>
<keyword evidence="6" id="KW-1185">Reference proteome</keyword>
<dbReference type="PANTHER" id="PTHR43272">
    <property type="entry name" value="LONG-CHAIN-FATTY-ACID--COA LIGASE"/>
    <property type="match status" value="1"/>
</dbReference>
<dbReference type="Proteomes" id="UP000031668">
    <property type="component" value="Unassembled WGS sequence"/>
</dbReference>
<keyword evidence="4" id="KW-0067">ATP-binding</keyword>
<dbReference type="PANTHER" id="PTHR43272:SF83">
    <property type="entry name" value="ACYL-COA SYNTHETASE LONG-CHAIN, ISOFORM J"/>
    <property type="match status" value="1"/>
</dbReference>